<comment type="caution">
    <text evidence="2">The sequence shown here is derived from an EMBL/GenBank/DDBJ whole genome shotgun (WGS) entry which is preliminary data.</text>
</comment>
<dbReference type="Proteomes" id="UP001054945">
    <property type="component" value="Unassembled WGS sequence"/>
</dbReference>
<reference evidence="2 3" key="1">
    <citation type="submission" date="2021-06" db="EMBL/GenBank/DDBJ databases">
        <title>Caerostris extrusa draft genome.</title>
        <authorList>
            <person name="Kono N."/>
            <person name="Arakawa K."/>
        </authorList>
    </citation>
    <scope>NUCLEOTIDE SEQUENCE [LARGE SCALE GENOMIC DNA]</scope>
</reference>
<keyword evidence="3" id="KW-1185">Reference proteome</keyword>
<gene>
    <name evidence="2" type="ORF">CEXT_497751</name>
</gene>
<dbReference type="AlphaFoldDB" id="A0AAV4XS29"/>
<accession>A0AAV4XS29</accession>
<organism evidence="2 3">
    <name type="scientific">Caerostris extrusa</name>
    <name type="common">Bark spider</name>
    <name type="synonym">Caerostris bankana</name>
    <dbReference type="NCBI Taxonomy" id="172846"/>
    <lineage>
        <taxon>Eukaryota</taxon>
        <taxon>Metazoa</taxon>
        <taxon>Ecdysozoa</taxon>
        <taxon>Arthropoda</taxon>
        <taxon>Chelicerata</taxon>
        <taxon>Arachnida</taxon>
        <taxon>Araneae</taxon>
        <taxon>Araneomorphae</taxon>
        <taxon>Entelegynae</taxon>
        <taxon>Araneoidea</taxon>
        <taxon>Araneidae</taxon>
        <taxon>Caerostris</taxon>
    </lineage>
</organism>
<protein>
    <submittedName>
        <fullName evidence="2">Uncharacterized protein</fullName>
    </submittedName>
</protein>
<sequence>MTEAPPSWGLQCPAAYPHEPGASCAGPGQTSNVCRANKAHSPDKGMRVKMTKPQQLHFDRFMDQVISVKLRHPLPQQHTPGH</sequence>
<proteinExistence type="predicted"/>
<dbReference type="EMBL" id="BPLR01000788">
    <property type="protein sequence ID" value="GIY97517.1"/>
    <property type="molecule type" value="Genomic_DNA"/>
</dbReference>
<evidence type="ECO:0000256" key="1">
    <source>
        <dbReference type="SAM" id="MobiDB-lite"/>
    </source>
</evidence>
<evidence type="ECO:0000313" key="2">
    <source>
        <dbReference type="EMBL" id="GIY97517.1"/>
    </source>
</evidence>
<evidence type="ECO:0000313" key="3">
    <source>
        <dbReference type="Proteomes" id="UP001054945"/>
    </source>
</evidence>
<name>A0AAV4XS29_CAEEX</name>
<feature type="region of interest" description="Disordered" evidence="1">
    <location>
        <begin position="16"/>
        <end position="47"/>
    </location>
</feature>